<organism evidence="2 3">
    <name type="scientific">Streptomyces gulbargensis</name>
    <dbReference type="NCBI Taxonomy" id="364901"/>
    <lineage>
        <taxon>Bacteria</taxon>
        <taxon>Bacillati</taxon>
        <taxon>Actinomycetota</taxon>
        <taxon>Actinomycetes</taxon>
        <taxon>Kitasatosporales</taxon>
        <taxon>Streptomycetaceae</taxon>
        <taxon>Streptomyces</taxon>
    </lineage>
</organism>
<reference evidence="3" key="1">
    <citation type="journal article" date="2019" name="Int. J. Syst. Evol. Microbiol.">
        <title>The Global Catalogue of Microorganisms (GCM) 10K type strain sequencing project: providing services to taxonomists for standard genome sequencing and annotation.</title>
        <authorList>
            <consortium name="The Broad Institute Genomics Platform"/>
            <consortium name="The Broad Institute Genome Sequencing Center for Infectious Disease"/>
            <person name="Wu L."/>
            <person name="Ma J."/>
        </authorList>
    </citation>
    <scope>NUCLEOTIDE SEQUENCE [LARGE SCALE GENOMIC DNA]</scope>
    <source>
        <strain evidence="3">JCM 16956</strain>
    </source>
</reference>
<evidence type="ECO:0000313" key="3">
    <source>
        <dbReference type="Proteomes" id="UP001501000"/>
    </source>
</evidence>
<name>A0ABP7LN90_9ACTN</name>
<dbReference type="EMBL" id="BAABAJ010000003">
    <property type="protein sequence ID" value="GAA3902930.1"/>
    <property type="molecule type" value="Genomic_DNA"/>
</dbReference>
<dbReference type="RefSeq" id="WP_345279109.1">
    <property type="nucleotide sequence ID" value="NZ_BAABAJ010000003.1"/>
</dbReference>
<evidence type="ECO:0000256" key="1">
    <source>
        <dbReference type="SAM" id="SignalP"/>
    </source>
</evidence>
<dbReference type="Pfam" id="PF03995">
    <property type="entry name" value="Inhibitor_I36"/>
    <property type="match status" value="1"/>
</dbReference>
<accession>A0ABP7LN90</accession>
<keyword evidence="1" id="KW-0732">Signal</keyword>
<gene>
    <name evidence="2" type="ORF">GCM10022244_11410</name>
</gene>
<protein>
    <recommendedName>
        <fullName evidence="4">Peptidase inhibitor family I36</fullName>
    </recommendedName>
</protein>
<feature type="chain" id="PRO_5047205526" description="Peptidase inhibitor family I36" evidence="1">
    <location>
        <begin position="27"/>
        <end position="153"/>
    </location>
</feature>
<keyword evidence="3" id="KW-1185">Reference proteome</keyword>
<dbReference type="Proteomes" id="UP001501000">
    <property type="component" value="Unassembled WGS sequence"/>
</dbReference>
<evidence type="ECO:0000313" key="2">
    <source>
        <dbReference type="EMBL" id="GAA3902930.1"/>
    </source>
</evidence>
<feature type="signal peptide" evidence="1">
    <location>
        <begin position="1"/>
        <end position="26"/>
    </location>
</feature>
<evidence type="ECO:0008006" key="4">
    <source>
        <dbReference type="Google" id="ProtNLM"/>
    </source>
</evidence>
<comment type="caution">
    <text evidence="2">The sequence shown here is derived from an EMBL/GenBank/DDBJ whole genome shotgun (WGS) entry which is preliminary data.</text>
</comment>
<proteinExistence type="predicted"/>
<sequence length="153" mass="15945">MRLTRTLVTALTAGALALLTAPAADAGPVAAPPAVTAPAVVAPAPAAAAPDGFLYAWEHPHAGGFHCRWNGDNGNWAGCRNKVSDVWNNGFPGRGEDVKLYYGVSWTGSWVCLHQSHSIPDLALSGLRFFGPGAGKGQLVNDNVSSHDWVDAC</sequence>